<proteinExistence type="predicted"/>
<protein>
    <submittedName>
        <fullName evidence="2">Uncharacterized protein</fullName>
    </submittedName>
</protein>
<feature type="region of interest" description="Disordered" evidence="1">
    <location>
        <begin position="1"/>
        <end position="20"/>
    </location>
</feature>
<evidence type="ECO:0000313" key="3">
    <source>
        <dbReference type="Proteomes" id="UP000218554"/>
    </source>
</evidence>
<dbReference type="EMBL" id="AP014862">
    <property type="protein sequence ID" value="BAU71729.1"/>
    <property type="molecule type" value="Genomic_DNA"/>
</dbReference>
<dbReference type="Proteomes" id="UP000218554">
    <property type="component" value="Chromosome"/>
</dbReference>
<evidence type="ECO:0000256" key="1">
    <source>
        <dbReference type="SAM" id="MobiDB-lite"/>
    </source>
</evidence>
<evidence type="ECO:0000313" key="2">
    <source>
        <dbReference type="EMBL" id="BAU71729.1"/>
    </source>
</evidence>
<organism evidence="2 3">
    <name type="scientific">Metapseudomonas furukawaii</name>
    <name type="common">Pseudomonas furukawaii</name>
    <dbReference type="NCBI Taxonomy" id="1149133"/>
    <lineage>
        <taxon>Bacteria</taxon>
        <taxon>Pseudomonadati</taxon>
        <taxon>Pseudomonadota</taxon>
        <taxon>Gammaproteobacteria</taxon>
        <taxon>Pseudomonadales</taxon>
        <taxon>Pseudomonadaceae</taxon>
        <taxon>Metapseudomonas</taxon>
    </lineage>
</organism>
<dbReference type="AlphaFoldDB" id="A0AAD1FDC1"/>
<dbReference type="KEGG" id="pfuw:KF707C_410"/>
<accession>A0AAD1FDC1</accession>
<keyword evidence="3" id="KW-1185">Reference proteome</keyword>
<sequence>MARRKAFGRNDGGGARPPRSITVSVWTGTWTRHHSWAGR</sequence>
<name>A0AAD1FDC1_METFU</name>
<reference evidence="2 3" key="2">
    <citation type="journal article" date="2017" name="Int. J. Syst. Evol. Microbiol.">
        <title>Pseudomonas furukawaii sp. nov., a polychlorinated biphenyl-degrading bacterium isolated from biphenyl-contaminated soil in Japan.</title>
        <authorList>
            <person name="Kimura N."/>
            <person name="Watanabe T."/>
            <person name="Suenaga H."/>
            <person name="Fujihara H."/>
            <person name="Futagami T."/>
            <person name="Goto M."/>
            <person name="Hanada S."/>
            <person name="Hirose J."/>
        </authorList>
    </citation>
    <scope>NUCLEOTIDE SEQUENCE [LARGE SCALE GENOMIC DNA]</scope>
    <source>
        <strain evidence="3">DSM 10086 / NBRC 110670 / KF707</strain>
    </source>
</reference>
<gene>
    <name evidence="2" type="ORF">KF707C_410</name>
</gene>
<reference evidence="3" key="1">
    <citation type="submission" date="2015-05" db="EMBL/GenBank/DDBJ databases">
        <title>Draft genome sequencing of a biphenyl-degrading bacterium, Pseudomonas balearica KF707 (=NBRC110670).</title>
        <authorList>
            <person name="Kimura N."/>
            <person name="Hirose J."/>
            <person name="Watanabe T."/>
            <person name="Suenaga H."/>
            <person name="Fujihara H."/>
            <person name="Noguchi M."/>
            <person name="Hashimoto M."/>
            <person name="Shimodaira J."/>
            <person name="Tsuchikane K."/>
            <person name="Hosoyama A."/>
            <person name="Yamazoe A."/>
            <person name="Fujita N."/>
            <person name="Furukawa K."/>
        </authorList>
    </citation>
    <scope>NUCLEOTIDE SEQUENCE [LARGE SCALE GENOMIC DNA]</scope>
    <source>
        <strain evidence="3">DSM 10086 / NBRC 110670 / KF707</strain>
    </source>
</reference>